<name>A0A6C0BIJ6_9ZZZZ</name>
<proteinExistence type="predicted"/>
<evidence type="ECO:0000313" key="1">
    <source>
        <dbReference type="EMBL" id="QHS91561.1"/>
    </source>
</evidence>
<sequence length="157" mass="17078">MDSYAPANFADASASVQGNGNMLGFQSEGQSKALAGYTMIPDKFYSNKPCRNALGLVGGNDVSVVNAPMVDVESDLYGITRPNTKCNFRQYNPECALGGATECPSNPNSIKYYTKDTNELRTLSAQPTHLRTCQMNSYQPVAYPKGFTQATGNTYRF</sequence>
<accession>A0A6C0BIJ6</accession>
<dbReference type="AlphaFoldDB" id="A0A6C0BIJ6"/>
<protein>
    <submittedName>
        <fullName evidence="1">Uncharacterized protein</fullName>
    </submittedName>
</protein>
<reference evidence="1" key="1">
    <citation type="journal article" date="2020" name="Nature">
        <title>Giant virus diversity and host interactions through global metagenomics.</title>
        <authorList>
            <person name="Schulz F."/>
            <person name="Roux S."/>
            <person name="Paez-Espino D."/>
            <person name="Jungbluth S."/>
            <person name="Walsh D.A."/>
            <person name="Denef V.J."/>
            <person name="McMahon K.D."/>
            <person name="Konstantinidis K.T."/>
            <person name="Eloe-Fadrosh E.A."/>
            <person name="Kyrpides N.C."/>
            <person name="Woyke T."/>
        </authorList>
    </citation>
    <scope>NUCLEOTIDE SEQUENCE</scope>
    <source>
        <strain evidence="1">GVMAG-M-3300013006-15</strain>
    </source>
</reference>
<dbReference type="EMBL" id="MN739162">
    <property type="protein sequence ID" value="QHS91561.1"/>
    <property type="molecule type" value="Genomic_DNA"/>
</dbReference>
<organism evidence="1">
    <name type="scientific">viral metagenome</name>
    <dbReference type="NCBI Taxonomy" id="1070528"/>
    <lineage>
        <taxon>unclassified sequences</taxon>
        <taxon>metagenomes</taxon>
        <taxon>organismal metagenomes</taxon>
    </lineage>
</organism>